<reference evidence="2 4" key="2">
    <citation type="journal article" date="2013" name="Nature">
        <title>Insights into bilaterian evolution from three spiralian genomes.</title>
        <authorList>
            <person name="Simakov O."/>
            <person name="Marletaz F."/>
            <person name="Cho S.J."/>
            <person name="Edsinger-Gonzales E."/>
            <person name="Havlak P."/>
            <person name="Hellsten U."/>
            <person name="Kuo D.H."/>
            <person name="Larsson T."/>
            <person name="Lv J."/>
            <person name="Arendt D."/>
            <person name="Savage R."/>
            <person name="Osoegawa K."/>
            <person name="de Jong P."/>
            <person name="Grimwood J."/>
            <person name="Chapman J.A."/>
            <person name="Shapiro H."/>
            <person name="Aerts A."/>
            <person name="Otillar R.P."/>
            <person name="Terry A.Y."/>
            <person name="Boore J.L."/>
            <person name="Grigoriev I.V."/>
            <person name="Lindberg D.R."/>
            <person name="Seaver E.C."/>
            <person name="Weisblat D.A."/>
            <person name="Putnam N.H."/>
            <person name="Rokhsar D.S."/>
        </authorList>
    </citation>
    <scope>NUCLEOTIDE SEQUENCE</scope>
</reference>
<evidence type="ECO:0000313" key="3">
    <source>
        <dbReference type="EnsemblMetazoa" id="HelroP174937"/>
    </source>
</evidence>
<protein>
    <recommendedName>
        <fullName evidence="1">Anillin homology domain-containing protein</fullName>
    </recommendedName>
</protein>
<dbReference type="EMBL" id="KB096785">
    <property type="protein sequence ID" value="ESO01382.1"/>
    <property type="molecule type" value="Genomic_DNA"/>
</dbReference>
<dbReference type="KEGG" id="hro:HELRODRAFT_174937"/>
<dbReference type="AlphaFoldDB" id="T1F8M9"/>
<feature type="domain" description="Anillin homology" evidence="1">
    <location>
        <begin position="219"/>
        <end position="280"/>
    </location>
</feature>
<organism evidence="3 4">
    <name type="scientific">Helobdella robusta</name>
    <name type="common">Californian leech</name>
    <dbReference type="NCBI Taxonomy" id="6412"/>
    <lineage>
        <taxon>Eukaryota</taxon>
        <taxon>Metazoa</taxon>
        <taxon>Spiralia</taxon>
        <taxon>Lophotrochozoa</taxon>
        <taxon>Annelida</taxon>
        <taxon>Clitellata</taxon>
        <taxon>Hirudinea</taxon>
        <taxon>Rhynchobdellida</taxon>
        <taxon>Glossiphoniidae</taxon>
        <taxon>Helobdella</taxon>
    </lineage>
</organism>
<dbReference type="GO" id="GO:0005826">
    <property type="term" value="C:actomyosin contractile ring"/>
    <property type="evidence" value="ECO:0000318"/>
    <property type="project" value="GO_Central"/>
</dbReference>
<dbReference type="RefSeq" id="XP_009020618.1">
    <property type="nucleotide sequence ID" value="XM_009022370.1"/>
</dbReference>
<dbReference type="EMBL" id="AMQM01005088">
    <property type="status" value="NOT_ANNOTATED_CDS"/>
    <property type="molecule type" value="Genomic_DNA"/>
</dbReference>
<dbReference type="InParanoid" id="T1F8M9"/>
<dbReference type="Pfam" id="PF08174">
    <property type="entry name" value="Anillin"/>
    <property type="match status" value="1"/>
</dbReference>
<dbReference type="GO" id="GO:0031106">
    <property type="term" value="P:septin ring organization"/>
    <property type="evidence" value="ECO:0000318"/>
    <property type="project" value="GO_Central"/>
</dbReference>
<dbReference type="GO" id="GO:0000281">
    <property type="term" value="P:mitotic cytokinesis"/>
    <property type="evidence" value="ECO:0000318"/>
    <property type="project" value="GO_Central"/>
</dbReference>
<evidence type="ECO:0000313" key="4">
    <source>
        <dbReference type="Proteomes" id="UP000015101"/>
    </source>
</evidence>
<dbReference type="Proteomes" id="UP000015101">
    <property type="component" value="Unassembled WGS sequence"/>
</dbReference>
<sequence>MQKQTDYGESAILRNNTKSGKNRHAISLLSEKSLHALSSVSTKISRVRPPSSTSKLQRSIRKSFIKDFKLKRFTFNESKKYNDDDDENVSTATTTTTNNIANGHRIDTSDLYYQQCAKDILSENFSNLDEVELKCRKKISIELKLLEGIKKLKRASCSGGGVTNLLDAAIRQIVLNKKLKALVLEIQDYRAHKVLLDPSNSFINNNVQPCRASFAISNTKAYSVFCLLNIGSQFFETKLLANVDKNTFDLLFDEIIIFDDVPKDFTCTIEVYAHRKTSNSSRFLSIDVHSLPLFGQFCGRLHLRPNCIKNSPANHEIVNCCERQQTTGKMRCGGGKRESEHCWHGLLDIRKNQSKDKKEAITHSMCYCNLSMESLDVYFSQYIDGTISCYEVTNRKEFLHLTELEKDQRSIRHNTTILNNTILNNNTTFNNNTTILNNTTLNNTTILKIRMEILADTAQEQRT</sequence>
<dbReference type="OrthoDB" id="5817051at2759"/>
<keyword evidence="4" id="KW-1185">Reference proteome</keyword>
<reference evidence="4" key="1">
    <citation type="submission" date="2012-12" db="EMBL/GenBank/DDBJ databases">
        <authorList>
            <person name="Hellsten U."/>
            <person name="Grimwood J."/>
            <person name="Chapman J.A."/>
            <person name="Shapiro H."/>
            <person name="Aerts A."/>
            <person name="Otillar R.P."/>
            <person name="Terry A.Y."/>
            <person name="Boore J.L."/>
            <person name="Simakov O."/>
            <person name="Marletaz F."/>
            <person name="Cho S.-J."/>
            <person name="Edsinger-Gonzales E."/>
            <person name="Havlak P."/>
            <person name="Kuo D.-H."/>
            <person name="Larsson T."/>
            <person name="Lv J."/>
            <person name="Arendt D."/>
            <person name="Savage R."/>
            <person name="Osoegawa K."/>
            <person name="de Jong P."/>
            <person name="Lindberg D.R."/>
            <person name="Seaver E.C."/>
            <person name="Weisblat D.A."/>
            <person name="Putnam N.H."/>
            <person name="Grigoriev I.V."/>
            <person name="Rokhsar D.S."/>
        </authorList>
    </citation>
    <scope>NUCLEOTIDE SEQUENCE</scope>
</reference>
<dbReference type="EnsemblMetazoa" id="HelroT174937">
    <property type="protein sequence ID" value="HelroP174937"/>
    <property type="gene ID" value="HelroG174937"/>
</dbReference>
<dbReference type="STRING" id="6412.T1F8M9"/>
<dbReference type="InterPro" id="IPR051364">
    <property type="entry name" value="Cytokinesis/Rho-signaling"/>
</dbReference>
<dbReference type="HOGENOM" id="CLU_590911_0_0_1"/>
<dbReference type="InterPro" id="IPR012966">
    <property type="entry name" value="AHD"/>
</dbReference>
<dbReference type="PANTHER" id="PTHR21538:SF24">
    <property type="entry name" value="PH DOMAIN-CONTAINING PROTEIN"/>
    <property type="match status" value="1"/>
</dbReference>
<evidence type="ECO:0000259" key="1">
    <source>
        <dbReference type="Pfam" id="PF08174"/>
    </source>
</evidence>
<evidence type="ECO:0000313" key="2">
    <source>
        <dbReference type="EMBL" id="ESO01382.1"/>
    </source>
</evidence>
<accession>T1F8M9</accession>
<proteinExistence type="predicted"/>
<dbReference type="CTD" id="20205178"/>
<dbReference type="GO" id="GO:0000915">
    <property type="term" value="P:actomyosin contractile ring assembly"/>
    <property type="evidence" value="ECO:0000318"/>
    <property type="project" value="GO_Central"/>
</dbReference>
<name>T1F8M9_HELRO</name>
<gene>
    <name evidence="3" type="primary">20205178</name>
    <name evidence="2" type="ORF">HELRODRAFT_174937</name>
</gene>
<dbReference type="PANTHER" id="PTHR21538">
    <property type="entry name" value="ANILLIN/RHOTEKIN RTKN"/>
    <property type="match status" value="1"/>
</dbReference>
<dbReference type="GeneID" id="20205178"/>
<reference evidence="3" key="3">
    <citation type="submission" date="2015-06" db="UniProtKB">
        <authorList>
            <consortium name="EnsemblMetazoa"/>
        </authorList>
    </citation>
    <scope>IDENTIFICATION</scope>
</reference>